<feature type="transmembrane region" description="Helical" evidence="8">
    <location>
        <begin position="135"/>
        <end position="156"/>
    </location>
</feature>
<feature type="transmembrane region" description="Helical" evidence="8">
    <location>
        <begin position="290"/>
        <end position="310"/>
    </location>
</feature>
<evidence type="ECO:0000256" key="4">
    <source>
        <dbReference type="ARBA" id="ARBA00022475"/>
    </source>
</evidence>
<feature type="transmembrane region" description="Helical" evidence="8">
    <location>
        <begin position="331"/>
        <end position="350"/>
    </location>
</feature>
<feature type="transmembrane region" description="Helical" evidence="8">
    <location>
        <begin position="209"/>
        <end position="228"/>
    </location>
</feature>
<evidence type="ECO:0000256" key="3">
    <source>
        <dbReference type="ARBA" id="ARBA00022448"/>
    </source>
</evidence>
<feature type="transmembrane region" description="Helical" evidence="8">
    <location>
        <begin position="32"/>
        <end position="52"/>
    </location>
</feature>
<evidence type="ECO:0000256" key="8">
    <source>
        <dbReference type="SAM" id="Phobius"/>
    </source>
</evidence>
<accession>A0A9P8VZ98</accession>
<feature type="transmembrane region" description="Helical" evidence="8">
    <location>
        <begin position="58"/>
        <end position="81"/>
    </location>
</feature>
<keyword evidence="4" id="KW-1003">Cell membrane</keyword>
<keyword evidence="5 8" id="KW-0812">Transmembrane</keyword>
<evidence type="ECO:0000256" key="6">
    <source>
        <dbReference type="ARBA" id="ARBA00022989"/>
    </source>
</evidence>
<dbReference type="GO" id="GO:0005283">
    <property type="term" value="F:amino acid:sodium symporter activity"/>
    <property type="evidence" value="ECO:0007669"/>
    <property type="project" value="InterPro"/>
</dbReference>
<evidence type="ECO:0000256" key="5">
    <source>
        <dbReference type="ARBA" id="ARBA00022692"/>
    </source>
</evidence>
<feature type="transmembrane region" description="Helical" evidence="8">
    <location>
        <begin position="395"/>
        <end position="417"/>
    </location>
</feature>
<comment type="caution">
    <text evidence="10">The sequence shown here is derived from an EMBL/GenBank/DDBJ whole genome shotgun (WGS) entry which is preliminary data.</text>
</comment>
<comment type="subcellular location">
    <subcellularLocation>
        <location evidence="1">Cell membrane</location>
        <topology evidence="1">Multi-pass membrane protein</topology>
    </subcellularLocation>
</comment>
<comment type="similarity">
    <text evidence="2">Belongs to the amino acid/polyamine transporter 2 family.</text>
</comment>
<dbReference type="InterPro" id="IPR001463">
    <property type="entry name" value="Na/Ala_symport"/>
</dbReference>
<dbReference type="EMBL" id="JAGPYM010000020">
    <property type="protein sequence ID" value="KAH6884587.1"/>
    <property type="molecule type" value="Genomic_DNA"/>
</dbReference>
<dbReference type="PANTHER" id="PTHR22950">
    <property type="entry name" value="AMINO ACID TRANSPORTER"/>
    <property type="match status" value="1"/>
</dbReference>
<evidence type="ECO:0000313" key="10">
    <source>
        <dbReference type="EMBL" id="KAH6884587.1"/>
    </source>
</evidence>
<feature type="transmembrane region" description="Helical" evidence="8">
    <location>
        <begin position="168"/>
        <end position="189"/>
    </location>
</feature>
<feature type="domain" description="Amino acid transporter transmembrane" evidence="9">
    <location>
        <begin position="26"/>
        <end position="420"/>
    </location>
</feature>
<proteinExistence type="inferred from homology"/>
<name>A0A9P8VZ98_9HYPO</name>
<keyword evidence="3" id="KW-0813">Transport</keyword>
<feature type="transmembrane region" description="Helical" evidence="8">
    <location>
        <begin position="362"/>
        <end position="383"/>
    </location>
</feature>
<keyword evidence="6 8" id="KW-1133">Transmembrane helix</keyword>
<keyword evidence="7 8" id="KW-0472">Membrane</keyword>
<dbReference type="InterPro" id="IPR013057">
    <property type="entry name" value="AA_transpt_TM"/>
</dbReference>
<organism evidence="10 11">
    <name type="scientific">Thelonectria olida</name>
    <dbReference type="NCBI Taxonomy" id="1576542"/>
    <lineage>
        <taxon>Eukaryota</taxon>
        <taxon>Fungi</taxon>
        <taxon>Dikarya</taxon>
        <taxon>Ascomycota</taxon>
        <taxon>Pezizomycotina</taxon>
        <taxon>Sordariomycetes</taxon>
        <taxon>Hypocreomycetidae</taxon>
        <taxon>Hypocreales</taxon>
        <taxon>Nectriaceae</taxon>
        <taxon>Thelonectria</taxon>
    </lineage>
</organism>
<dbReference type="Proteomes" id="UP000777438">
    <property type="component" value="Unassembled WGS sequence"/>
</dbReference>
<dbReference type="AlphaFoldDB" id="A0A9P8VZ98"/>
<dbReference type="PRINTS" id="PR00175">
    <property type="entry name" value="NAALASMPORT"/>
</dbReference>
<evidence type="ECO:0000256" key="2">
    <source>
        <dbReference type="ARBA" id="ARBA00008066"/>
    </source>
</evidence>
<evidence type="ECO:0000256" key="1">
    <source>
        <dbReference type="ARBA" id="ARBA00004651"/>
    </source>
</evidence>
<dbReference type="GO" id="GO:0005886">
    <property type="term" value="C:plasma membrane"/>
    <property type="evidence" value="ECO:0007669"/>
    <property type="project" value="UniProtKB-SubCell"/>
</dbReference>
<protein>
    <submittedName>
        <fullName evidence="10">Transmembrane amino acid transporter protein-domain-containing protein</fullName>
    </submittedName>
</protein>
<evidence type="ECO:0000313" key="11">
    <source>
        <dbReference type="Proteomes" id="UP000777438"/>
    </source>
</evidence>
<dbReference type="PANTHER" id="PTHR22950:SF479">
    <property type="entry name" value="AMINO ACID TRANSPORTER (EUROFUNG)-RELATED"/>
    <property type="match status" value="1"/>
</dbReference>
<reference evidence="10 11" key="1">
    <citation type="journal article" date="2021" name="Nat. Commun.">
        <title>Genetic determinants of endophytism in the Arabidopsis root mycobiome.</title>
        <authorList>
            <person name="Mesny F."/>
            <person name="Miyauchi S."/>
            <person name="Thiergart T."/>
            <person name="Pickel B."/>
            <person name="Atanasova L."/>
            <person name="Karlsson M."/>
            <person name="Huettel B."/>
            <person name="Barry K.W."/>
            <person name="Haridas S."/>
            <person name="Chen C."/>
            <person name="Bauer D."/>
            <person name="Andreopoulos W."/>
            <person name="Pangilinan J."/>
            <person name="LaButti K."/>
            <person name="Riley R."/>
            <person name="Lipzen A."/>
            <person name="Clum A."/>
            <person name="Drula E."/>
            <person name="Henrissat B."/>
            <person name="Kohler A."/>
            <person name="Grigoriev I.V."/>
            <person name="Martin F.M."/>
            <person name="Hacquard S."/>
        </authorList>
    </citation>
    <scope>NUCLEOTIDE SEQUENCE [LARGE SCALE GENOMIC DNA]</scope>
    <source>
        <strain evidence="10 11">MPI-CAGE-CH-0241</strain>
    </source>
</reference>
<evidence type="ECO:0000256" key="7">
    <source>
        <dbReference type="ARBA" id="ARBA00023136"/>
    </source>
</evidence>
<gene>
    <name evidence="10" type="ORF">B0T10DRAFT_409841</name>
</gene>
<evidence type="ECO:0000259" key="9">
    <source>
        <dbReference type="Pfam" id="PF01490"/>
    </source>
</evidence>
<dbReference type="Pfam" id="PF01490">
    <property type="entry name" value="Aa_trans"/>
    <property type="match status" value="1"/>
</dbReference>
<dbReference type="OrthoDB" id="655540at2759"/>
<feature type="transmembrane region" description="Helical" evidence="8">
    <location>
        <begin position="248"/>
        <end position="270"/>
    </location>
</feature>
<dbReference type="GO" id="GO:0015179">
    <property type="term" value="F:L-amino acid transmembrane transporter activity"/>
    <property type="evidence" value="ECO:0007669"/>
    <property type="project" value="TreeGrafter"/>
</dbReference>
<keyword evidence="11" id="KW-1185">Reference proteome</keyword>
<feature type="transmembrane region" description="Helical" evidence="8">
    <location>
        <begin position="102"/>
        <end position="123"/>
    </location>
</feature>
<sequence>MLGETNEVDDDRLKRIAAEGNAYFHRLGWKRLSVILVVEAIALGSLSLPGAFHTLGMILGVILTIFLGIVAIFTSYIVGRVKLAYPEISHYADAGRMLFGRVGYEVFGAAFVLELLLTVGSHALTGSIALVTINGGHVCSIAFSAVSAIILLILAIPPSFSEVAILGYVDFVSIIAAIGVTIIATGIQATDSPKGLSGVDWSAYPKDDLSFSQAFVAVSNIVFAYSFAIGQFSFMDEMHTPKDYMKSIWANGITQILIYTLTGAICYAFIGSTVQSPALLSAGTLVSKVAFGLALPVIFISGSINTTVALRYVHGRMFKNSIIRYINTPMGWASWVGIVSVFTIIAWIIAEAIPIFSDLLSLASALFVSGFSFYIPGLMWFRLLCKGKWYSRKNILISIGSIISFIIGIVVLGAGTYSTIKDIIDQVTSGTDHAPFTCRSV</sequence>